<keyword evidence="8 11" id="KW-0762">Sugar transport</keyword>
<dbReference type="Proteomes" id="UP000726170">
    <property type="component" value="Unassembled WGS sequence"/>
</dbReference>
<protein>
    <recommendedName>
        <fullName evidence="5 11">Phosphoenolpyruvate-protein phosphotransferase</fullName>
        <ecNumber evidence="4 11">2.7.3.9</ecNumber>
    </recommendedName>
    <alternativeName>
        <fullName evidence="10 11">Phosphotransferase system, enzyme I</fullName>
    </alternativeName>
</protein>
<keyword evidence="11" id="KW-0418">Kinase</keyword>
<comment type="catalytic activity">
    <reaction evidence="1 11">
        <text>L-histidyl-[protein] + phosphoenolpyruvate = N(pros)-phospho-L-histidyl-[protein] + pyruvate</text>
        <dbReference type="Rhea" id="RHEA:23880"/>
        <dbReference type="Rhea" id="RHEA-COMP:9745"/>
        <dbReference type="Rhea" id="RHEA-COMP:9746"/>
        <dbReference type="ChEBI" id="CHEBI:15361"/>
        <dbReference type="ChEBI" id="CHEBI:29979"/>
        <dbReference type="ChEBI" id="CHEBI:58702"/>
        <dbReference type="ChEBI" id="CHEBI:64837"/>
        <dbReference type="EC" id="2.7.3.9"/>
    </reaction>
</comment>
<evidence type="ECO:0000256" key="10">
    <source>
        <dbReference type="ARBA" id="ARBA00033235"/>
    </source>
</evidence>
<keyword evidence="16" id="KW-1185">Reference proteome</keyword>
<keyword evidence="11" id="KW-0479">Metal-binding</keyword>
<dbReference type="InterPro" id="IPR050499">
    <property type="entry name" value="PEP-utilizing_PTS_enzyme"/>
</dbReference>
<dbReference type="InterPro" id="IPR006318">
    <property type="entry name" value="PTS_EI-like"/>
</dbReference>
<dbReference type="PANTHER" id="PTHR46244:SF3">
    <property type="entry name" value="PHOSPHOENOLPYRUVATE-PROTEIN PHOSPHOTRANSFERASE"/>
    <property type="match status" value="1"/>
</dbReference>
<dbReference type="InterPro" id="IPR000121">
    <property type="entry name" value="PEP_util_C"/>
</dbReference>
<name>A0ABS6EL09_9CLOT</name>
<keyword evidence="11" id="KW-0460">Magnesium</keyword>
<keyword evidence="6 11" id="KW-0813">Transport</keyword>
<reference evidence="15 16" key="1">
    <citation type="submission" date="2021-06" db="EMBL/GenBank/DDBJ databases">
        <authorList>
            <person name="Sun Q."/>
            <person name="Li D."/>
        </authorList>
    </citation>
    <scope>NUCLEOTIDE SEQUENCE [LARGE SCALE GENOMIC DNA]</scope>
    <source>
        <strain evidence="15 16">MSJ-11</strain>
    </source>
</reference>
<dbReference type="GO" id="GO:0008965">
    <property type="term" value="F:phosphoenolpyruvate-protein phosphotransferase activity"/>
    <property type="evidence" value="ECO:0007669"/>
    <property type="project" value="UniProtKB-EC"/>
</dbReference>
<comment type="function">
    <text evidence="2 11">General (non sugar-specific) component of the phosphoenolpyruvate-dependent sugar phosphotransferase system (sugar PTS). This major carbohydrate active-transport system catalyzes the phosphorylation of incoming sugar substrates concomitantly with their translocation across the cell membrane. Enzyme I transfers the phosphoryl group from phosphoenolpyruvate (PEP) to the phosphoryl carrier protein (HPr).</text>
</comment>
<accession>A0ABS6EL09</accession>
<feature type="domain" description="Phosphotransferase system enzyme I N-terminal" evidence="14">
    <location>
        <begin position="2"/>
        <end position="122"/>
    </location>
</feature>
<comment type="cofactor">
    <cofactor evidence="11">
        <name>Mg(2+)</name>
        <dbReference type="ChEBI" id="CHEBI:18420"/>
    </cofactor>
</comment>
<keyword evidence="9 11" id="KW-0598">Phosphotransferase system</keyword>
<evidence type="ECO:0000256" key="4">
    <source>
        <dbReference type="ARBA" id="ARBA00012232"/>
    </source>
</evidence>
<dbReference type="InterPro" id="IPR024692">
    <property type="entry name" value="PTS_EI"/>
</dbReference>
<gene>
    <name evidence="15" type="primary">ptsP</name>
    <name evidence="15" type="ORF">KQI86_16300</name>
</gene>
<evidence type="ECO:0000259" key="13">
    <source>
        <dbReference type="Pfam" id="PF02896"/>
    </source>
</evidence>
<dbReference type="InterPro" id="IPR008731">
    <property type="entry name" value="PTS_EIN"/>
</dbReference>
<evidence type="ECO:0000256" key="5">
    <source>
        <dbReference type="ARBA" id="ARBA00016544"/>
    </source>
</evidence>
<feature type="domain" description="PEP-utilising enzyme mobile" evidence="12">
    <location>
        <begin position="149"/>
        <end position="221"/>
    </location>
</feature>
<dbReference type="PROSITE" id="PS00742">
    <property type="entry name" value="PEP_ENZYMES_2"/>
    <property type="match status" value="1"/>
</dbReference>
<keyword evidence="11 15" id="KW-0808">Transferase</keyword>
<evidence type="ECO:0000256" key="9">
    <source>
        <dbReference type="ARBA" id="ARBA00022683"/>
    </source>
</evidence>
<feature type="domain" description="PEP-utilising enzyme C-terminal" evidence="13">
    <location>
        <begin position="255"/>
        <end position="536"/>
    </location>
</feature>
<evidence type="ECO:0000256" key="7">
    <source>
        <dbReference type="ARBA" id="ARBA00022490"/>
    </source>
</evidence>
<comment type="caution">
    <text evidence="15">The sequence shown here is derived from an EMBL/GenBank/DDBJ whole genome shotgun (WGS) entry which is preliminary data.</text>
</comment>
<evidence type="ECO:0000313" key="16">
    <source>
        <dbReference type="Proteomes" id="UP000726170"/>
    </source>
</evidence>
<dbReference type="InterPro" id="IPR008279">
    <property type="entry name" value="PEP-util_enz_mobile_dom"/>
</dbReference>
<organism evidence="15 16">
    <name type="scientific">Clostridium mobile</name>
    <dbReference type="NCBI Taxonomy" id="2841512"/>
    <lineage>
        <taxon>Bacteria</taxon>
        <taxon>Bacillati</taxon>
        <taxon>Bacillota</taxon>
        <taxon>Clostridia</taxon>
        <taxon>Eubacteriales</taxon>
        <taxon>Clostridiaceae</taxon>
        <taxon>Clostridium</taxon>
    </lineage>
</organism>
<evidence type="ECO:0000259" key="14">
    <source>
        <dbReference type="Pfam" id="PF05524"/>
    </source>
</evidence>
<keyword evidence="7 11" id="KW-0963">Cytoplasm</keyword>
<evidence type="ECO:0000256" key="8">
    <source>
        <dbReference type="ARBA" id="ARBA00022597"/>
    </source>
</evidence>
<dbReference type="PANTHER" id="PTHR46244">
    <property type="entry name" value="PHOSPHOENOLPYRUVATE-PROTEIN PHOSPHOTRANSFERASE"/>
    <property type="match status" value="1"/>
</dbReference>
<evidence type="ECO:0000256" key="2">
    <source>
        <dbReference type="ARBA" id="ARBA00002728"/>
    </source>
</evidence>
<dbReference type="Pfam" id="PF00391">
    <property type="entry name" value="PEP-utilizers"/>
    <property type="match status" value="1"/>
</dbReference>
<evidence type="ECO:0000256" key="6">
    <source>
        <dbReference type="ARBA" id="ARBA00022448"/>
    </source>
</evidence>
<evidence type="ECO:0000259" key="12">
    <source>
        <dbReference type="Pfam" id="PF00391"/>
    </source>
</evidence>
<dbReference type="EMBL" id="JAHLQF010000004">
    <property type="protein sequence ID" value="MBU5485883.1"/>
    <property type="molecule type" value="Genomic_DNA"/>
</dbReference>
<dbReference type="PIRSF" id="PIRSF000732">
    <property type="entry name" value="PTS_enzyme_I"/>
    <property type="match status" value="1"/>
</dbReference>
<dbReference type="InterPro" id="IPR023151">
    <property type="entry name" value="PEP_util_CS"/>
</dbReference>
<comment type="subcellular location">
    <subcellularLocation>
        <location evidence="3 11">Cytoplasm</location>
    </subcellularLocation>
</comment>
<dbReference type="EC" id="2.7.3.9" evidence="4 11"/>
<evidence type="ECO:0000256" key="11">
    <source>
        <dbReference type="PIRNR" id="PIRNR000732"/>
    </source>
</evidence>
<dbReference type="Pfam" id="PF05524">
    <property type="entry name" value="PEP-utilisers_N"/>
    <property type="match status" value="1"/>
</dbReference>
<dbReference type="RefSeq" id="WP_216440485.1">
    <property type="nucleotide sequence ID" value="NZ_JAHLQF010000004.1"/>
</dbReference>
<comment type="similarity">
    <text evidence="11">Belongs to the PEP-utilizing enzyme family.</text>
</comment>
<evidence type="ECO:0000256" key="3">
    <source>
        <dbReference type="ARBA" id="ARBA00004496"/>
    </source>
</evidence>
<evidence type="ECO:0000256" key="1">
    <source>
        <dbReference type="ARBA" id="ARBA00000683"/>
    </source>
</evidence>
<proteinExistence type="inferred from homology"/>
<dbReference type="Pfam" id="PF02896">
    <property type="entry name" value="PEP-utilizers_C"/>
    <property type="match status" value="1"/>
</dbReference>
<dbReference type="NCBIfam" id="TIGR01417">
    <property type="entry name" value="PTS_I_fam"/>
    <property type="match status" value="1"/>
</dbReference>
<evidence type="ECO:0000313" key="15">
    <source>
        <dbReference type="EMBL" id="MBU5485883.1"/>
    </source>
</evidence>
<sequence>MKGIGASAGIAIGNVLVKGNKIEVKKYKIEDCDNEIKRFRKALDTSISQIKDLIVFTEDTLGKEEGKVFEAHIHMLKDEELITLIESKVKESKFNIEWAVKDATDFYVDMFNSLDNSYMRERSIDLIDVSNRIINNLLNLDTIDYSKLNEAVILAANDLTPSETAQLPKNKVLGFITEAGGPTSHVAIIAKNLGIPAIVGAGKVLDSFNEKSLIVMDGGTGEFFINPDNLIINQFNEKKNYLEKEEELNKHVLGMESISKDGKTFEIVCNIGAPEELNQVIENDGEGIGLFRSEFIYMGRGEAPSEEEQLNCYKKVVQGMNGKPVIIRTLDVGGDKEIPYLNIEKEQNPFLGFRASRYCLKEKELFKVQLRAILRSSAFGNVRVMFPMISSVQEVRAIKKLLEECKSELKANKIAYDENIKIGIMIEIPSAAIISDILAKEVDFFSIGTNDLIQYTIAVDRLNESISELYTPYHPAILRLISTVIKNGHKEGITVGICGEAASDIKLLPVFMGMDLDEFSVSPALVLKLRRHMKKFSTTEAKEISNKILKLEDSEIINKLLEDTMNCYEKIE</sequence>